<evidence type="ECO:0000256" key="1">
    <source>
        <dbReference type="SAM" id="Phobius"/>
    </source>
</evidence>
<dbReference type="EMBL" id="CABVLZ010000001">
    <property type="protein sequence ID" value="VVU94329.1"/>
    <property type="molecule type" value="Genomic_DNA"/>
</dbReference>
<proteinExistence type="predicted"/>
<sequence length="171" mass="19431">MSINKLQICSIALVNAVSAIYSWIAISKYGWIYNSLLDEQKMLYVAIISMAISSVIIAIYFALMCLHKFMCSCLTGDEDTKGPAFSLCSCIFYLLLIGSFAFGWVAFLIHCQSCETYWTNAYPMLWKALIMLLANPCVILSLVVIFWTIRKCLKKEDDRIRRDGGYDNINV</sequence>
<feature type="transmembrane region" description="Helical" evidence="1">
    <location>
        <begin position="129"/>
        <end position="149"/>
    </location>
</feature>
<feature type="transmembrane region" description="Helical" evidence="1">
    <location>
        <begin position="43"/>
        <end position="63"/>
    </location>
</feature>
<keyword evidence="1" id="KW-0472">Membrane</keyword>
<name>A0A5E8CI67_9ZZZZ</name>
<evidence type="ECO:0000313" key="2">
    <source>
        <dbReference type="EMBL" id="VVU94329.1"/>
    </source>
</evidence>
<organism evidence="2">
    <name type="scientific">seawater metagenome</name>
    <dbReference type="NCBI Taxonomy" id="1561972"/>
    <lineage>
        <taxon>unclassified sequences</taxon>
        <taxon>metagenomes</taxon>
        <taxon>ecological metagenomes</taxon>
    </lineage>
</organism>
<reference evidence="2" key="1">
    <citation type="submission" date="2019-09" db="EMBL/GenBank/DDBJ databases">
        <authorList>
            <person name="Needham M D."/>
        </authorList>
    </citation>
    <scope>NUCLEOTIDE SEQUENCE</scope>
</reference>
<gene>
    <name evidence="2" type="ORF">CPAV1605_51</name>
</gene>
<keyword evidence="1" id="KW-1133">Transmembrane helix</keyword>
<feature type="transmembrane region" description="Helical" evidence="1">
    <location>
        <begin position="84"/>
        <end position="109"/>
    </location>
</feature>
<accession>A0A5E8CI67</accession>
<keyword evidence="1" id="KW-0812">Transmembrane</keyword>
<protein>
    <submittedName>
        <fullName evidence="2">Uncharacterized protein</fullName>
    </submittedName>
</protein>
<dbReference type="AlphaFoldDB" id="A0A5E8CI67"/>